<dbReference type="PANTHER" id="PTHR46278:SF2">
    <property type="entry name" value="ASPARTATE-SEMIALDEHYDE DEHYDROGENASE"/>
    <property type="match status" value="1"/>
</dbReference>
<dbReference type="Pfam" id="PF02774">
    <property type="entry name" value="Semialdhyde_dhC"/>
    <property type="match status" value="1"/>
</dbReference>
<dbReference type="EMBL" id="JRKL02012470">
    <property type="protein sequence ID" value="KAF3945296.1"/>
    <property type="molecule type" value="Genomic_DNA"/>
</dbReference>
<dbReference type="InterPro" id="IPR012280">
    <property type="entry name" value="Semialdhyde_DH_dimer_dom"/>
</dbReference>
<evidence type="ECO:0000313" key="2">
    <source>
        <dbReference type="EMBL" id="KAF3945296.1"/>
    </source>
</evidence>
<dbReference type="OrthoDB" id="1647286at2759"/>
<sequence>MDSLCACGICSGTGSGIGLVDIARDILKNAPVIVVIDDRVSNHFPTPLEVSNKEDVAVGRIRRDVSEEGNNGLDIFVCGDQIRKGAALNAVQIAEMSL</sequence>
<dbReference type="GO" id="GO:0046983">
    <property type="term" value="F:protein dimerization activity"/>
    <property type="evidence" value="ECO:0007669"/>
    <property type="project" value="InterPro"/>
</dbReference>
<organism evidence="2 3">
    <name type="scientific">Castanea mollissima</name>
    <name type="common">Chinese chestnut</name>
    <dbReference type="NCBI Taxonomy" id="60419"/>
    <lineage>
        <taxon>Eukaryota</taxon>
        <taxon>Viridiplantae</taxon>
        <taxon>Streptophyta</taxon>
        <taxon>Embryophyta</taxon>
        <taxon>Tracheophyta</taxon>
        <taxon>Spermatophyta</taxon>
        <taxon>Magnoliopsida</taxon>
        <taxon>eudicotyledons</taxon>
        <taxon>Gunneridae</taxon>
        <taxon>Pentapetalae</taxon>
        <taxon>rosids</taxon>
        <taxon>fabids</taxon>
        <taxon>Fagales</taxon>
        <taxon>Fagaceae</taxon>
        <taxon>Castanea</taxon>
    </lineage>
</organism>
<dbReference type="AlphaFoldDB" id="A0A8J4VEG3"/>
<dbReference type="Gene3D" id="3.30.360.10">
    <property type="entry name" value="Dihydrodipicolinate Reductase, domain 2"/>
    <property type="match status" value="1"/>
</dbReference>
<dbReference type="SUPFAM" id="SSF55347">
    <property type="entry name" value="Glyceraldehyde-3-phosphate dehydrogenase-like, C-terminal domain"/>
    <property type="match status" value="1"/>
</dbReference>
<name>A0A8J4VEG3_9ROSI</name>
<comment type="caution">
    <text evidence="2">The sequence shown here is derived from an EMBL/GenBank/DDBJ whole genome shotgun (WGS) entry which is preliminary data.</text>
</comment>
<feature type="domain" description="Semialdehyde dehydrogenase dimerisation" evidence="1">
    <location>
        <begin position="23"/>
        <end position="84"/>
    </location>
</feature>
<keyword evidence="3" id="KW-1185">Reference proteome</keyword>
<dbReference type="GO" id="GO:0016620">
    <property type="term" value="F:oxidoreductase activity, acting on the aldehyde or oxo group of donors, NAD or NADP as acceptor"/>
    <property type="evidence" value="ECO:0007669"/>
    <property type="project" value="InterPro"/>
</dbReference>
<proteinExistence type="predicted"/>
<dbReference type="Gene3D" id="3.40.50.720">
    <property type="entry name" value="NAD(P)-binding Rossmann-like Domain"/>
    <property type="match status" value="1"/>
</dbReference>
<dbReference type="GO" id="GO:0008652">
    <property type="term" value="P:amino acid biosynthetic process"/>
    <property type="evidence" value="ECO:0007669"/>
    <property type="project" value="InterPro"/>
</dbReference>
<dbReference type="Proteomes" id="UP000737018">
    <property type="component" value="Unassembled WGS sequence"/>
</dbReference>
<dbReference type="PANTHER" id="PTHR46278">
    <property type="entry name" value="DEHYDROGENASE, PUTATIVE-RELATED"/>
    <property type="match status" value="1"/>
</dbReference>
<evidence type="ECO:0000313" key="3">
    <source>
        <dbReference type="Proteomes" id="UP000737018"/>
    </source>
</evidence>
<gene>
    <name evidence="2" type="ORF">CMV_028322</name>
</gene>
<evidence type="ECO:0000259" key="1">
    <source>
        <dbReference type="Pfam" id="PF02774"/>
    </source>
</evidence>
<protein>
    <recommendedName>
        <fullName evidence="1">Semialdehyde dehydrogenase dimerisation domain-containing protein</fullName>
    </recommendedName>
</protein>
<reference evidence="2" key="1">
    <citation type="submission" date="2020-03" db="EMBL/GenBank/DDBJ databases">
        <title>Castanea mollissima Vanexum genome sequencing.</title>
        <authorList>
            <person name="Staton M."/>
        </authorList>
    </citation>
    <scope>NUCLEOTIDE SEQUENCE</scope>
    <source>
        <tissue evidence="2">Leaf</tissue>
    </source>
</reference>
<accession>A0A8J4VEG3</accession>